<comment type="subcellular location">
    <subcellularLocation>
        <location evidence="1">Nucleus</location>
    </subcellularLocation>
</comment>
<dbReference type="GO" id="GO:0003677">
    <property type="term" value="F:DNA binding"/>
    <property type="evidence" value="ECO:0007669"/>
    <property type="project" value="UniProtKB-KW"/>
</dbReference>
<evidence type="ECO:0000256" key="7">
    <source>
        <dbReference type="ARBA" id="ARBA00023242"/>
    </source>
</evidence>
<dbReference type="NCBIfam" id="TIGR01624">
    <property type="entry name" value="LRP1_Cterm"/>
    <property type="match status" value="1"/>
</dbReference>
<evidence type="ECO:0000256" key="5">
    <source>
        <dbReference type="ARBA" id="ARBA00023125"/>
    </source>
</evidence>
<dbReference type="InterPro" id="IPR006510">
    <property type="entry name" value="Znf_LRP1"/>
</dbReference>
<keyword evidence="9" id="KW-1185">Reference proteome</keyword>
<dbReference type="GO" id="GO:0045893">
    <property type="term" value="P:positive regulation of DNA-templated transcription"/>
    <property type="evidence" value="ECO:0007669"/>
    <property type="project" value="TreeGrafter"/>
</dbReference>
<evidence type="ECO:0000313" key="9">
    <source>
        <dbReference type="Proteomes" id="UP001237642"/>
    </source>
</evidence>
<dbReference type="NCBIfam" id="TIGR01623">
    <property type="entry name" value="put_zinc_LRP1"/>
    <property type="match status" value="1"/>
</dbReference>
<reference evidence="8" key="1">
    <citation type="submission" date="2023-02" db="EMBL/GenBank/DDBJ databases">
        <title>Genome of toxic invasive species Heracleum sosnowskyi carries increased number of genes despite the absence of recent whole-genome duplications.</title>
        <authorList>
            <person name="Schelkunov M."/>
            <person name="Shtratnikova V."/>
            <person name="Makarenko M."/>
            <person name="Klepikova A."/>
            <person name="Omelchenko D."/>
            <person name="Novikova G."/>
            <person name="Obukhova E."/>
            <person name="Bogdanov V."/>
            <person name="Penin A."/>
            <person name="Logacheva M."/>
        </authorList>
    </citation>
    <scope>NUCLEOTIDE SEQUENCE</scope>
    <source>
        <strain evidence="8">Hsosn_3</strain>
        <tissue evidence="8">Leaf</tissue>
    </source>
</reference>
<comment type="similarity">
    <text evidence="2">Belongs to the SHI protein family.</text>
</comment>
<keyword evidence="6" id="KW-0010">Activator</keyword>
<comment type="caution">
    <text evidence="8">The sequence shown here is derived from an EMBL/GenBank/DDBJ whole genome shotgun (WGS) entry which is preliminary data.</text>
</comment>
<keyword evidence="7" id="KW-0539">Nucleus</keyword>
<dbReference type="GO" id="GO:0046872">
    <property type="term" value="F:metal ion binding"/>
    <property type="evidence" value="ECO:0007669"/>
    <property type="project" value="UniProtKB-KW"/>
</dbReference>
<dbReference type="GO" id="GO:0005634">
    <property type="term" value="C:nucleus"/>
    <property type="evidence" value="ECO:0007669"/>
    <property type="project" value="UniProtKB-SubCell"/>
</dbReference>
<dbReference type="EMBL" id="JAUIZM010000008">
    <property type="protein sequence ID" value="KAK1369546.1"/>
    <property type="molecule type" value="Genomic_DNA"/>
</dbReference>
<dbReference type="Pfam" id="PF05142">
    <property type="entry name" value="DUF702"/>
    <property type="match status" value="2"/>
</dbReference>
<proteinExistence type="inferred from homology"/>
<evidence type="ECO:0000256" key="6">
    <source>
        <dbReference type="ARBA" id="ARBA00023159"/>
    </source>
</evidence>
<protein>
    <submittedName>
        <fullName evidence="8">Protein SHORT INTERNODES</fullName>
    </submittedName>
</protein>
<organism evidence="8 9">
    <name type="scientific">Heracleum sosnowskyi</name>
    <dbReference type="NCBI Taxonomy" id="360622"/>
    <lineage>
        <taxon>Eukaryota</taxon>
        <taxon>Viridiplantae</taxon>
        <taxon>Streptophyta</taxon>
        <taxon>Embryophyta</taxon>
        <taxon>Tracheophyta</taxon>
        <taxon>Spermatophyta</taxon>
        <taxon>Magnoliopsida</taxon>
        <taxon>eudicotyledons</taxon>
        <taxon>Gunneridae</taxon>
        <taxon>Pentapetalae</taxon>
        <taxon>asterids</taxon>
        <taxon>campanulids</taxon>
        <taxon>Apiales</taxon>
        <taxon>Apiaceae</taxon>
        <taxon>Apioideae</taxon>
        <taxon>apioid superclade</taxon>
        <taxon>Tordylieae</taxon>
        <taxon>Tordyliinae</taxon>
        <taxon>Heracleum</taxon>
    </lineage>
</organism>
<evidence type="ECO:0000313" key="8">
    <source>
        <dbReference type="EMBL" id="KAK1369546.1"/>
    </source>
</evidence>
<accession>A0AAD8HLY9</accession>
<evidence type="ECO:0000256" key="1">
    <source>
        <dbReference type="ARBA" id="ARBA00004123"/>
    </source>
</evidence>
<sequence>MKRCADCGNQAKKECINMRCRSCCRNRGFECQTHVKSTWVPVSTRRPTLNFPNPKRFRHHCASSSSTHPSLAYGGGDFPAEVTTPATFRCVRVSSEDQDAVDEYAYQASVNIQGHIFKGILYDRGPVQHTSTSVGSGMFQQPSNLFATTSTNFPCPFNLDTPPATQFFPYPKP</sequence>
<dbReference type="Proteomes" id="UP001237642">
    <property type="component" value="Unassembled WGS sequence"/>
</dbReference>
<dbReference type="PANTHER" id="PTHR31604:SF54">
    <property type="entry name" value="PROTEIN SHI RELATED SEQUENCE 1"/>
    <property type="match status" value="1"/>
</dbReference>
<dbReference type="AlphaFoldDB" id="A0AAD8HLY9"/>
<evidence type="ECO:0000256" key="4">
    <source>
        <dbReference type="ARBA" id="ARBA00022833"/>
    </source>
</evidence>
<keyword evidence="3" id="KW-0479">Metal-binding</keyword>
<keyword evidence="5" id="KW-0238">DNA-binding</keyword>
<dbReference type="GO" id="GO:0003700">
    <property type="term" value="F:DNA-binding transcription factor activity"/>
    <property type="evidence" value="ECO:0007669"/>
    <property type="project" value="InterPro"/>
</dbReference>
<name>A0AAD8HLY9_9APIA</name>
<keyword evidence="4" id="KW-0862">Zinc</keyword>
<dbReference type="PANTHER" id="PTHR31604">
    <property type="entry name" value="PROTEIN LATERAL ROOT PRIMORDIUM 1"/>
    <property type="match status" value="1"/>
</dbReference>
<dbReference type="InterPro" id="IPR006511">
    <property type="entry name" value="SHI_C"/>
</dbReference>
<dbReference type="InterPro" id="IPR007818">
    <property type="entry name" value="SHI"/>
</dbReference>
<gene>
    <name evidence="8" type="ORF">POM88_035638</name>
</gene>
<evidence type="ECO:0000256" key="2">
    <source>
        <dbReference type="ARBA" id="ARBA00006911"/>
    </source>
</evidence>
<evidence type="ECO:0000256" key="3">
    <source>
        <dbReference type="ARBA" id="ARBA00022723"/>
    </source>
</evidence>
<reference evidence="8" key="2">
    <citation type="submission" date="2023-05" db="EMBL/GenBank/DDBJ databases">
        <authorList>
            <person name="Schelkunov M.I."/>
        </authorList>
    </citation>
    <scope>NUCLEOTIDE SEQUENCE</scope>
    <source>
        <strain evidence="8">Hsosn_3</strain>
        <tissue evidence="8">Leaf</tissue>
    </source>
</reference>